<dbReference type="PANTHER" id="PTHR30349:SF77">
    <property type="entry name" value="TYROSINE RECOMBINASE XERC"/>
    <property type="match status" value="1"/>
</dbReference>
<dbReference type="RefSeq" id="WP_091368236.1">
    <property type="nucleotide sequence ID" value="NZ_FMZF01000007.1"/>
</dbReference>
<keyword evidence="8" id="KW-0131">Cell cycle</keyword>
<organism evidence="13 14">
    <name type="scientific">Geodermatophilus telluris</name>
    <dbReference type="NCBI Taxonomy" id="1190417"/>
    <lineage>
        <taxon>Bacteria</taxon>
        <taxon>Bacillati</taxon>
        <taxon>Actinomycetota</taxon>
        <taxon>Actinomycetes</taxon>
        <taxon>Geodermatophilales</taxon>
        <taxon>Geodermatophilaceae</taxon>
        <taxon>Geodermatophilus</taxon>
    </lineage>
</organism>
<evidence type="ECO:0000313" key="14">
    <source>
        <dbReference type="Proteomes" id="UP000199416"/>
    </source>
</evidence>
<feature type="domain" description="Core-binding (CB)" evidence="12">
    <location>
        <begin position="14"/>
        <end position="93"/>
    </location>
</feature>
<proteinExistence type="predicted"/>
<evidence type="ECO:0000256" key="8">
    <source>
        <dbReference type="ARBA" id="ARBA00023306"/>
    </source>
</evidence>
<evidence type="ECO:0000256" key="9">
    <source>
        <dbReference type="PROSITE-ProRule" id="PRU01248"/>
    </source>
</evidence>
<dbReference type="Gene3D" id="1.10.150.130">
    <property type="match status" value="1"/>
</dbReference>
<dbReference type="PROSITE" id="PS51898">
    <property type="entry name" value="TYR_RECOMBINASE"/>
    <property type="match status" value="1"/>
</dbReference>
<dbReference type="GO" id="GO:0005737">
    <property type="term" value="C:cytoplasm"/>
    <property type="evidence" value="ECO:0007669"/>
    <property type="project" value="UniProtKB-SubCell"/>
</dbReference>
<dbReference type="STRING" id="1190417.SAMN05660690_4107"/>
<dbReference type="InterPro" id="IPR050090">
    <property type="entry name" value="Tyrosine_recombinase_XerCD"/>
</dbReference>
<dbReference type="EMBL" id="FMZF01000007">
    <property type="protein sequence ID" value="SDD37500.1"/>
    <property type="molecule type" value="Genomic_DNA"/>
</dbReference>
<evidence type="ECO:0000256" key="3">
    <source>
        <dbReference type="ARBA" id="ARBA00022618"/>
    </source>
</evidence>
<dbReference type="InterPro" id="IPR010998">
    <property type="entry name" value="Integrase_recombinase_N"/>
</dbReference>
<name>A0A1G6U7Z2_9ACTN</name>
<dbReference type="InterPro" id="IPR002104">
    <property type="entry name" value="Integrase_catalytic"/>
</dbReference>
<dbReference type="AlphaFoldDB" id="A0A1G6U7Z2"/>
<gene>
    <name evidence="13" type="ORF">SAMN05660690_4107</name>
</gene>
<dbReference type="CDD" id="cd00397">
    <property type="entry name" value="DNA_BRE_C"/>
    <property type="match status" value="1"/>
</dbReference>
<dbReference type="OrthoDB" id="3345368at2"/>
<feature type="domain" description="Tyr recombinase" evidence="11">
    <location>
        <begin position="119"/>
        <end position="307"/>
    </location>
</feature>
<dbReference type="InterPro" id="IPR044068">
    <property type="entry name" value="CB"/>
</dbReference>
<evidence type="ECO:0000256" key="5">
    <source>
        <dbReference type="ARBA" id="ARBA00022908"/>
    </source>
</evidence>
<keyword evidence="5" id="KW-0229">DNA integration</keyword>
<keyword evidence="3" id="KW-0132">Cell division</keyword>
<sequence length="322" mass="36272">MTAVTRLHRAAGPVTLADASRRFLRRDAFEPPTRLAYGRTLAALTEVVGADADIAAMTTEQLEDELLERWADAAATTYNRHRAALLSFFGWCVERGYLAANPAALVEARKVRRRSEDERRERPISRDLIAALWTLDGVAGRDRLFWRMAYETWARAEELLGIDIEDLDTVRREARVHGKGSDVETVWWATGTARLLPRVIGDRTGGPLFLASRRPTKPMPAANVDPHTGRARLSYRQTERIFAEAGRRLDPDGPPWTLHRLRHAGMSHAVEDGYSVAAIRAKSRHESLRSLEVYTNPSADSIRAMTDDLDGTARRRRRQGTR</sequence>
<evidence type="ECO:0000313" key="13">
    <source>
        <dbReference type="EMBL" id="SDD37500.1"/>
    </source>
</evidence>
<dbReference type="SUPFAM" id="SSF56349">
    <property type="entry name" value="DNA breaking-rejoining enzymes"/>
    <property type="match status" value="1"/>
</dbReference>
<evidence type="ECO:0000256" key="6">
    <source>
        <dbReference type="ARBA" id="ARBA00023125"/>
    </source>
</evidence>
<dbReference type="GO" id="GO:0007059">
    <property type="term" value="P:chromosome segregation"/>
    <property type="evidence" value="ECO:0007669"/>
    <property type="project" value="UniProtKB-KW"/>
</dbReference>
<dbReference type="InterPro" id="IPR013762">
    <property type="entry name" value="Integrase-like_cat_sf"/>
</dbReference>
<keyword evidence="14" id="KW-1185">Reference proteome</keyword>
<accession>A0A1G6U7Z2</accession>
<dbReference type="GO" id="GO:0015074">
    <property type="term" value="P:DNA integration"/>
    <property type="evidence" value="ECO:0007669"/>
    <property type="project" value="UniProtKB-KW"/>
</dbReference>
<feature type="region of interest" description="Disordered" evidence="10">
    <location>
        <begin position="302"/>
        <end position="322"/>
    </location>
</feature>
<evidence type="ECO:0000259" key="12">
    <source>
        <dbReference type="PROSITE" id="PS51900"/>
    </source>
</evidence>
<evidence type="ECO:0000256" key="7">
    <source>
        <dbReference type="ARBA" id="ARBA00023172"/>
    </source>
</evidence>
<keyword evidence="2" id="KW-0963">Cytoplasm</keyword>
<evidence type="ECO:0000256" key="1">
    <source>
        <dbReference type="ARBA" id="ARBA00004496"/>
    </source>
</evidence>
<dbReference type="GO" id="GO:0006310">
    <property type="term" value="P:DNA recombination"/>
    <property type="evidence" value="ECO:0007669"/>
    <property type="project" value="UniProtKB-KW"/>
</dbReference>
<evidence type="ECO:0000256" key="10">
    <source>
        <dbReference type="SAM" id="MobiDB-lite"/>
    </source>
</evidence>
<dbReference type="Pfam" id="PF00589">
    <property type="entry name" value="Phage_integrase"/>
    <property type="match status" value="1"/>
</dbReference>
<dbReference type="Gene3D" id="1.10.443.10">
    <property type="entry name" value="Intergrase catalytic core"/>
    <property type="match status" value="1"/>
</dbReference>
<evidence type="ECO:0000256" key="2">
    <source>
        <dbReference type="ARBA" id="ARBA00022490"/>
    </source>
</evidence>
<dbReference type="GO" id="GO:0003677">
    <property type="term" value="F:DNA binding"/>
    <property type="evidence" value="ECO:0007669"/>
    <property type="project" value="UniProtKB-UniRule"/>
</dbReference>
<evidence type="ECO:0000256" key="4">
    <source>
        <dbReference type="ARBA" id="ARBA00022829"/>
    </source>
</evidence>
<dbReference type="GO" id="GO:0051301">
    <property type="term" value="P:cell division"/>
    <property type="evidence" value="ECO:0007669"/>
    <property type="project" value="UniProtKB-KW"/>
</dbReference>
<keyword evidence="6 9" id="KW-0238">DNA-binding</keyword>
<dbReference type="InterPro" id="IPR011010">
    <property type="entry name" value="DNA_brk_join_enz"/>
</dbReference>
<dbReference type="PROSITE" id="PS51900">
    <property type="entry name" value="CB"/>
    <property type="match status" value="1"/>
</dbReference>
<evidence type="ECO:0000259" key="11">
    <source>
        <dbReference type="PROSITE" id="PS51898"/>
    </source>
</evidence>
<dbReference type="Proteomes" id="UP000199416">
    <property type="component" value="Unassembled WGS sequence"/>
</dbReference>
<dbReference type="PANTHER" id="PTHR30349">
    <property type="entry name" value="PHAGE INTEGRASE-RELATED"/>
    <property type="match status" value="1"/>
</dbReference>
<keyword evidence="4" id="KW-0159">Chromosome partition</keyword>
<protein>
    <submittedName>
        <fullName evidence="13">Integrase/recombinase XerD</fullName>
    </submittedName>
</protein>
<reference evidence="14" key="1">
    <citation type="submission" date="2016-10" db="EMBL/GenBank/DDBJ databases">
        <authorList>
            <person name="Varghese N."/>
            <person name="Submissions S."/>
        </authorList>
    </citation>
    <scope>NUCLEOTIDE SEQUENCE [LARGE SCALE GENOMIC DNA]</scope>
    <source>
        <strain evidence="14">DSM 45421</strain>
    </source>
</reference>
<keyword evidence="7" id="KW-0233">DNA recombination</keyword>
<comment type="subcellular location">
    <subcellularLocation>
        <location evidence="1">Cytoplasm</location>
    </subcellularLocation>
</comment>